<gene>
    <name evidence="1" type="ORF">Vretimale_8706</name>
</gene>
<sequence>MCFQGWHGIASSIVSSCVEDVRASPQSINPCSPAQAASESRTFPSLGTYSSPARLSVCVSAVTQDTHRVVSSLMAAGTSWITRCQSHGALSAGNTMRKFGRMRRKLRQLPIATTWRHDWLLLWRYPQPSRVSSAILDIIFLGYNIDL</sequence>
<dbReference type="AlphaFoldDB" id="A0A8J4LNZ4"/>
<dbReference type="EMBL" id="BNCQ01000015">
    <property type="protein sequence ID" value="GIM04085.1"/>
    <property type="molecule type" value="Genomic_DNA"/>
</dbReference>
<reference evidence="1" key="1">
    <citation type="journal article" date="2021" name="Proc. Natl. Acad. Sci. U.S.A.">
        <title>Three genomes in the algal genus Volvox reveal the fate of a haploid sex-determining region after a transition to homothallism.</title>
        <authorList>
            <person name="Yamamoto K."/>
            <person name="Hamaji T."/>
            <person name="Kawai-Toyooka H."/>
            <person name="Matsuzaki R."/>
            <person name="Takahashi F."/>
            <person name="Nishimura Y."/>
            <person name="Kawachi M."/>
            <person name="Noguchi H."/>
            <person name="Minakuchi Y."/>
            <person name="Umen J.G."/>
            <person name="Toyoda A."/>
            <person name="Nozaki H."/>
        </authorList>
    </citation>
    <scope>NUCLEOTIDE SEQUENCE</scope>
    <source>
        <strain evidence="1">NIES-3785</strain>
    </source>
</reference>
<accession>A0A8J4LNZ4</accession>
<dbReference type="Proteomes" id="UP000722791">
    <property type="component" value="Unassembled WGS sequence"/>
</dbReference>
<proteinExistence type="predicted"/>
<organism evidence="1 2">
    <name type="scientific">Volvox reticuliferus</name>
    <dbReference type="NCBI Taxonomy" id="1737510"/>
    <lineage>
        <taxon>Eukaryota</taxon>
        <taxon>Viridiplantae</taxon>
        <taxon>Chlorophyta</taxon>
        <taxon>core chlorophytes</taxon>
        <taxon>Chlorophyceae</taxon>
        <taxon>CS clade</taxon>
        <taxon>Chlamydomonadales</taxon>
        <taxon>Volvocaceae</taxon>
        <taxon>Volvox</taxon>
    </lineage>
</organism>
<feature type="non-terminal residue" evidence="1">
    <location>
        <position position="1"/>
    </location>
</feature>
<evidence type="ECO:0000313" key="1">
    <source>
        <dbReference type="EMBL" id="GIM04085.1"/>
    </source>
</evidence>
<name>A0A8J4LNZ4_9CHLO</name>
<comment type="caution">
    <text evidence="1">The sequence shown here is derived from an EMBL/GenBank/DDBJ whole genome shotgun (WGS) entry which is preliminary data.</text>
</comment>
<protein>
    <submittedName>
        <fullName evidence="1">Uncharacterized protein</fullName>
    </submittedName>
</protein>
<evidence type="ECO:0000313" key="2">
    <source>
        <dbReference type="Proteomes" id="UP000722791"/>
    </source>
</evidence>